<evidence type="ECO:0000256" key="1">
    <source>
        <dbReference type="SAM" id="MobiDB-lite"/>
    </source>
</evidence>
<feature type="region of interest" description="Disordered" evidence="1">
    <location>
        <begin position="455"/>
        <end position="474"/>
    </location>
</feature>
<dbReference type="InterPro" id="IPR012337">
    <property type="entry name" value="RNaseH-like_sf"/>
</dbReference>
<dbReference type="InterPro" id="IPR016197">
    <property type="entry name" value="Chromo-like_dom_sf"/>
</dbReference>
<dbReference type="SUPFAM" id="SSF54160">
    <property type="entry name" value="Chromo domain-like"/>
    <property type="match status" value="1"/>
</dbReference>
<dbReference type="PROSITE" id="PS50994">
    <property type="entry name" value="INTEGRASE"/>
    <property type="match status" value="1"/>
</dbReference>
<name>A0A2P4YM11_9STRA</name>
<dbReference type="PANTHER" id="PTHR37984:SF5">
    <property type="entry name" value="PROTEIN NYNRIN-LIKE"/>
    <property type="match status" value="1"/>
</dbReference>
<feature type="domain" description="Integrase catalytic" evidence="3">
    <location>
        <begin position="248"/>
        <end position="411"/>
    </location>
</feature>
<dbReference type="Gene3D" id="1.10.340.70">
    <property type="match status" value="1"/>
</dbReference>
<dbReference type="InterPro" id="IPR001584">
    <property type="entry name" value="Integrase_cat-core"/>
</dbReference>
<dbReference type="AlphaFoldDB" id="A0A2P4YM11"/>
<dbReference type="PROSITE" id="PS50013">
    <property type="entry name" value="CHROMO_2"/>
    <property type="match status" value="1"/>
</dbReference>
<protein>
    <recommendedName>
        <fullName evidence="6">Integrase catalytic domain-containing protein</fullName>
    </recommendedName>
</protein>
<sequence>MFSEQRHDPLMFLSGTFSGSANPGLLWKKKPTPLSQLAGEPTISFIVRMALPFIPTAVTFVSFSILPVRVFSSVPKYTADKLQRWALLLMAHTYDICDISGDENVWADLLSRWGSSLPRICAVRLVPCEYSPTLNNDFQWPTMNEILTCQQIQSDRTGLDLHMDEESVLRVPAGPIWIPSDAGSLQLRLCAIGHFGVGGYRDLEAAIVQRFWWDDIEPDVEYFVRRCPHCVRVVGGPPTTVPLGEALHAERPNELIHWDYFLMGDTSSAEKYILVIKYDAFKTSVFCCARSQCGHSKKTYVCLLESFSVFGVCTSWVSDQGIHFKNEAIKALQHALGAHHHFTTARCPWANGTVEVVVREALRCFRSLLSEWWMSTCDWPRLAKVVQLVLNQCPVKSLGAKAPVSVMTGLPALSPLDAIALSPPLKHTTMSELTVTRDAVFADLQRALEAMHKSAASASRTAREKGRKHHRGAGAGMARMRLATMCSSNGVALVLNAVSAWIFSVKNLTTGDVRDVHVSRLKVYSDNTLNITEDLLRHIAHNSEGHVVAQLLDSRYNTANKRFKLLVNWRDLSEAEDSWDPAATLLEDVPVMVKNFVRAQSRSATAKKLAAALGLKSLLSNSSEGRC</sequence>
<evidence type="ECO:0000313" key="5">
    <source>
        <dbReference type="Proteomes" id="UP000237271"/>
    </source>
</evidence>
<keyword evidence="5" id="KW-1185">Reference proteome</keyword>
<evidence type="ECO:0008006" key="6">
    <source>
        <dbReference type="Google" id="ProtNLM"/>
    </source>
</evidence>
<dbReference type="InterPro" id="IPR000953">
    <property type="entry name" value="Chromo/chromo_shadow_dom"/>
</dbReference>
<accession>A0A2P4YM11</accession>
<dbReference type="SUPFAM" id="SSF53098">
    <property type="entry name" value="Ribonuclease H-like"/>
    <property type="match status" value="1"/>
</dbReference>
<organism evidence="4 5">
    <name type="scientific">Phytophthora palmivora</name>
    <dbReference type="NCBI Taxonomy" id="4796"/>
    <lineage>
        <taxon>Eukaryota</taxon>
        <taxon>Sar</taxon>
        <taxon>Stramenopiles</taxon>
        <taxon>Oomycota</taxon>
        <taxon>Peronosporomycetes</taxon>
        <taxon>Peronosporales</taxon>
        <taxon>Peronosporaceae</taxon>
        <taxon>Phytophthora</taxon>
    </lineage>
</organism>
<dbReference type="GO" id="GO:0015074">
    <property type="term" value="P:DNA integration"/>
    <property type="evidence" value="ECO:0007669"/>
    <property type="project" value="InterPro"/>
</dbReference>
<dbReference type="Gene3D" id="3.30.420.10">
    <property type="entry name" value="Ribonuclease H-like superfamily/Ribonuclease H"/>
    <property type="match status" value="1"/>
</dbReference>
<feature type="domain" description="Chromo" evidence="2">
    <location>
        <begin position="546"/>
        <end position="608"/>
    </location>
</feature>
<evidence type="ECO:0000259" key="2">
    <source>
        <dbReference type="PROSITE" id="PS50013"/>
    </source>
</evidence>
<dbReference type="PANTHER" id="PTHR37984">
    <property type="entry name" value="PROTEIN CBG26694"/>
    <property type="match status" value="1"/>
</dbReference>
<dbReference type="EMBL" id="NCKW01001896">
    <property type="protein sequence ID" value="POM78826.1"/>
    <property type="molecule type" value="Genomic_DNA"/>
</dbReference>
<dbReference type="Gene3D" id="2.40.50.40">
    <property type="match status" value="1"/>
</dbReference>
<dbReference type="OrthoDB" id="775972at2759"/>
<evidence type="ECO:0000259" key="3">
    <source>
        <dbReference type="PROSITE" id="PS50994"/>
    </source>
</evidence>
<gene>
    <name evidence="4" type="ORF">PHPALM_3604</name>
</gene>
<dbReference type="GO" id="GO:0003676">
    <property type="term" value="F:nucleic acid binding"/>
    <property type="evidence" value="ECO:0007669"/>
    <property type="project" value="InterPro"/>
</dbReference>
<dbReference type="SMART" id="SM00298">
    <property type="entry name" value="CHROMO"/>
    <property type="match status" value="1"/>
</dbReference>
<dbReference type="Proteomes" id="UP000237271">
    <property type="component" value="Unassembled WGS sequence"/>
</dbReference>
<dbReference type="InterPro" id="IPR050951">
    <property type="entry name" value="Retrovirus_Pol_polyprotein"/>
</dbReference>
<reference evidence="4 5" key="1">
    <citation type="journal article" date="2017" name="Genome Biol. Evol.">
        <title>Phytophthora megakarya and P. palmivora, closely related causal agents of cacao black pod rot, underwent increases in genome sizes and gene numbers by different mechanisms.</title>
        <authorList>
            <person name="Ali S.S."/>
            <person name="Shao J."/>
            <person name="Lary D.J."/>
            <person name="Kronmiller B."/>
            <person name="Shen D."/>
            <person name="Strem M.D."/>
            <person name="Amoako-Attah I."/>
            <person name="Akrofi A.Y."/>
            <person name="Begoude B.A."/>
            <person name="Ten Hoopen G.M."/>
            <person name="Coulibaly K."/>
            <person name="Kebe B.I."/>
            <person name="Melnick R.L."/>
            <person name="Guiltinan M.J."/>
            <person name="Tyler B.M."/>
            <person name="Meinhardt L.W."/>
            <person name="Bailey B.A."/>
        </authorList>
    </citation>
    <scope>NUCLEOTIDE SEQUENCE [LARGE SCALE GENOMIC DNA]</scope>
    <source>
        <strain evidence="5">sbr112.9</strain>
    </source>
</reference>
<evidence type="ECO:0000313" key="4">
    <source>
        <dbReference type="EMBL" id="POM78826.1"/>
    </source>
</evidence>
<comment type="caution">
    <text evidence="4">The sequence shown here is derived from an EMBL/GenBank/DDBJ whole genome shotgun (WGS) entry which is preliminary data.</text>
</comment>
<proteinExistence type="predicted"/>
<dbReference type="InterPro" id="IPR036397">
    <property type="entry name" value="RNaseH_sf"/>
</dbReference>